<feature type="non-terminal residue" evidence="2">
    <location>
        <position position="60"/>
    </location>
</feature>
<dbReference type="Proteomes" id="UP001176941">
    <property type="component" value="Chromosome 2"/>
</dbReference>
<sequence>MARGSWPRRAAGSAEPGAQEAPRGTACCSCRRLLLSSRGRVWPWRAAATVSPTCGLGSAG</sequence>
<gene>
    <name evidence="2" type="ORF">MRATA1EN1_LOCUS9292</name>
</gene>
<evidence type="ECO:0000256" key="1">
    <source>
        <dbReference type="SAM" id="MobiDB-lite"/>
    </source>
</evidence>
<evidence type="ECO:0000313" key="2">
    <source>
        <dbReference type="EMBL" id="CAI9160330.1"/>
    </source>
</evidence>
<protein>
    <submittedName>
        <fullName evidence="2">Uncharacterized protein</fullName>
    </submittedName>
</protein>
<proteinExistence type="predicted"/>
<evidence type="ECO:0000313" key="3">
    <source>
        <dbReference type="Proteomes" id="UP001176941"/>
    </source>
</evidence>
<organism evidence="2 3">
    <name type="scientific">Rangifer tarandus platyrhynchus</name>
    <name type="common">Svalbard reindeer</name>
    <dbReference type="NCBI Taxonomy" id="3082113"/>
    <lineage>
        <taxon>Eukaryota</taxon>
        <taxon>Metazoa</taxon>
        <taxon>Chordata</taxon>
        <taxon>Craniata</taxon>
        <taxon>Vertebrata</taxon>
        <taxon>Euteleostomi</taxon>
        <taxon>Mammalia</taxon>
        <taxon>Eutheria</taxon>
        <taxon>Laurasiatheria</taxon>
        <taxon>Artiodactyla</taxon>
        <taxon>Ruminantia</taxon>
        <taxon>Pecora</taxon>
        <taxon>Cervidae</taxon>
        <taxon>Odocoileinae</taxon>
        <taxon>Rangifer</taxon>
    </lineage>
</organism>
<keyword evidence="3" id="KW-1185">Reference proteome</keyword>
<feature type="region of interest" description="Disordered" evidence="1">
    <location>
        <begin position="1"/>
        <end position="25"/>
    </location>
</feature>
<accession>A0ABN8YFI9</accession>
<reference evidence="2" key="1">
    <citation type="submission" date="2023-04" db="EMBL/GenBank/DDBJ databases">
        <authorList>
            <consortium name="ELIXIR-Norway"/>
        </authorList>
    </citation>
    <scope>NUCLEOTIDE SEQUENCE [LARGE SCALE GENOMIC DNA]</scope>
</reference>
<name>A0ABN8YFI9_RANTA</name>
<dbReference type="EMBL" id="OX459938">
    <property type="protein sequence ID" value="CAI9160330.1"/>
    <property type="molecule type" value="Genomic_DNA"/>
</dbReference>